<dbReference type="AlphaFoldDB" id="A0AAI8YKY8"/>
<protein>
    <submittedName>
        <fullName evidence="2">Uu.00g067270.m01.CDS01</fullName>
    </submittedName>
</protein>
<evidence type="ECO:0000313" key="2">
    <source>
        <dbReference type="EMBL" id="CAJ2511102.1"/>
    </source>
</evidence>
<evidence type="ECO:0000256" key="1">
    <source>
        <dbReference type="SAM" id="MobiDB-lite"/>
    </source>
</evidence>
<accession>A0AAI8YKY8</accession>
<sequence>MAPAPPTQPEGTQGIKVMLNSRELEILAKAWLCSDDFYNEKPRLDYEKLQRITHYQSRDAANHAFTKVYEKMKSADDVEIDRALAGTAAPRPSTTSGDTVAPIKTQRKRKAPSEADHMTKKQKQDAAASDAAASDAAIKTEQVAEEEDPESAAAVEIEDAKNNAVVKVEEI</sequence>
<gene>
    <name evidence="2" type="ORF">KHLLAP_LOCUS11570</name>
</gene>
<name>A0AAI8YKY8_9PEZI</name>
<evidence type="ECO:0000313" key="3">
    <source>
        <dbReference type="Proteomes" id="UP001295740"/>
    </source>
</evidence>
<feature type="compositionally biased region" description="Basic and acidic residues" evidence="1">
    <location>
        <begin position="111"/>
        <end position="124"/>
    </location>
</feature>
<organism evidence="2 3">
    <name type="scientific">Anthostomella pinea</name>
    <dbReference type="NCBI Taxonomy" id="933095"/>
    <lineage>
        <taxon>Eukaryota</taxon>
        <taxon>Fungi</taxon>
        <taxon>Dikarya</taxon>
        <taxon>Ascomycota</taxon>
        <taxon>Pezizomycotina</taxon>
        <taxon>Sordariomycetes</taxon>
        <taxon>Xylariomycetidae</taxon>
        <taxon>Xylariales</taxon>
        <taxon>Xylariaceae</taxon>
        <taxon>Anthostomella</taxon>
    </lineage>
</organism>
<dbReference type="EMBL" id="CAUWAG010000018">
    <property type="protein sequence ID" value="CAJ2511102.1"/>
    <property type="molecule type" value="Genomic_DNA"/>
</dbReference>
<feature type="compositionally biased region" description="Low complexity" evidence="1">
    <location>
        <begin position="125"/>
        <end position="137"/>
    </location>
</feature>
<proteinExistence type="predicted"/>
<keyword evidence="3" id="KW-1185">Reference proteome</keyword>
<comment type="caution">
    <text evidence="2">The sequence shown here is derived from an EMBL/GenBank/DDBJ whole genome shotgun (WGS) entry which is preliminary data.</text>
</comment>
<dbReference type="Proteomes" id="UP001295740">
    <property type="component" value="Unassembled WGS sequence"/>
</dbReference>
<reference evidence="2" key="1">
    <citation type="submission" date="2023-10" db="EMBL/GenBank/DDBJ databases">
        <authorList>
            <person name="Hackl T."/>
        </authorList>
    </citation>
    <scope>NUCLEOTIDE SEQUENCE</scope>
</reference>
<feature type="region of interest" description="Disordered" evidence="1">
    <location>
        <begin position="83"/>
        <end position="157"/>
    </location>
</feature>